<dbReference type="InterPro" id="IPR052740">
    <property type="entry name" value="CE4"/>
</dbReference>
<protein>
    <submittedName>
        <fullName evidence="2">Uncharacterized protein</fullName>
    </submittedName>
</protein>
<keyword evidence="3" id="KW-1185">Reference proteome</keyword>
<reference evidence="2 3" key="1">
    <citation type="submission" date="2022-12" db="EMBL/GenBank/DDBJ databases">
        <title>Chromosome-level genome of Tegillarca granosa.</title>
        <authorList>
            <person name="Kim J."/>
        </authorList>
    </citation>
    <scope>NUCLEOTIDE SEQUENCE [LARGE SCALE GENOMIC DNA]</scope>
    <source>
        <strain evidence="2">Teg-2019</strain>
        <tissue evidence="2">Adductor muscle</tissue>
    </source>
</reference>
<dbReference type="InterPro" id="IPR011330">
    <property type="entry name" value="Glyco_hydro/deAcase_b/a-brl"/>
</dbReference>
<proteinExistence type="predicted"/>
<sequence length="437" mass="50198">MNYLIVIFVLCCCLPYKTVQEKIPEKSKDVKRDLDSLFKSKLTGFKLDKNIIAADTGITESPYVKLQRGENTEISKQHNCKQEENCFLPTCFCKTVKYPFMKLTSIPQIVYFAFSGSLKMEHWMILNKLFNGRRRNPDNRMATMSIYVCGQGIDYDVVKYFYDNKHDIGVCGTITDGNYIQIVQKGDIPVNGLVGFKCLTSETLCNGNDDYLHDLGYSYIIRQNAQEKNLLWPYTSIINKKSVGISNMQHNKEFWNIPVNGIFQNNGSICVSNNNCLKTGSDQRVMFDFIWNKFKHTFKTSRSPFGIHLDLNVFLDDIYIKVLDNLISKLLQLKDVFIVDVLKMIKWIRHPKGTNSLSQFKPWDVEHTGLKEETQQKSRLTKKLIHYIRNDTSVAVSAKDAVHSKSGFLQADMPSTQNGHCYQGLNCKLPFMLLSNT</sequence>
<organism evidence="2 3">
    <name type="scientific">Tegillarca granosa</name>
    <name type="common">Malaysian cockle</name>
    <name type="synonym">Anadara granosa</name>
    <dbReference type="NCBI Taxonomy" id="220873"/>
    <lineage>
        <taxon>Eukaryota</taxon>
        <taxon>Metazoa</taxon>
        <taxon>Spiralia</taxon>
        <taxon>Lophotrochozoa</taxon>
        <taxon>Mollusca</taxon>
        <taxon>Bivalvia</taxon>
        <taxon>Autobranchia</taxon>
        <taxon>Pteriomorphia</taxon>
        <taxon>Arcoida</taxon>
        <taxon>Arcoidea</taxon>
        <taxon>Arcidae</taxon>
        <taxon>Tegillarca</taxon>
    </lineage>
</organism>
<accession>A0ABQ9E1G5</accession>
<gene>
    <name evidence="2" type="ORF">KUTeg_023918</name>
</gene>
<dbReference type="PANTHER" id="PTHR45985">
    <property type="match status" value="1"/>
</dbReference>
<evidence type="ECO:0000256" key="1">
    <source>
        <dbReference type="SAM" id="SignalP"/>
    </source>
</evidence>
<evidence type="ECO:0000313" key="3">
    <source>
        <dbReference type="Proteomes" id="UP001217089"/>
    </source>
</evidence>
<name>A0ABQ9E1G5_TEGGR</name>
<evidence type="ECO:0000313" key="2">
    <source>
        <dbReference type="EMBL" id="KAJ8297387.1"/>
    </source>
</evidence>
<dbReference type="SUPFAM" id="SSF88713">
    <property type="entry name" value="Glycoside hydrolase/deacetylase"/>
    <property type="match status" value="1"/>
</dbReference>
<dbReference type="Gene3D" id="3.20.20.370">
    <property type="entry name" value="Glycoside hydrolase/deacetylase"/>
    <property type="match status" value="1"/>
</dbReference>
<feature type="chain" id="PRO_5045947008" evidence="1">
    <location>
        <begin position="21"/>
        <end position="437"/>
    </location>
</feature>
<keyword evidence="1" id="KW-0732">Signal</keyword>
<comment type="caution">
    <text evidence="2">The sequence shown here is derived from an EMBL/GenBank/DDBJ whole genome shotgun (WGS) entry which is preliminary data.</text>
</comment>
<dbReference type="PANTHER" id="PTHR45985:SF8">
    <property type="entry name" value="CHITIN DEACETYLASE-LIKE 9, ISOFORM A"/>
    <property type="match status" value="1"/>
</dbReference>
<feature type="signal peptide" evidence="1">
    <location>
        <begin position="1"/>
        <end position="20"/>
    </location>
</feature>
<dbReference type="Proteomes" id="UP001217089">
    <property type="component" value="Unassembled WGS sequence"/>
</dbReference>
<dbReference type="EMBL" id="JARBDR010000923">
    <property type="protein sequence ID" value="KAJ8297387.1"/>
    <property type="molecule type" value="Genomic_DNA"/>
</dbReference>